<accession>A0A1M4ZGG7</accession>
<evidence type="ECO:0000256" key="1">
    <source>
        <dbReference type="SAM" id="Phobius"/>
    </source>
</evidence>
<dbReference type="EMBL" id="FQUF01000039">
    <property type="protein sequence ID" value="SHF17130.1"/>
    <property type="molecule type" value="Genomic_DNA"/>
</dbReference>
<keyword evidence="3" id="KW-1185">Reference proteome</keyword>
<feature type="transmembrane region" description="Helical" evidence="1">
    <location>
        <begin position="74"/>
        <end position="93"/>
    </location>
</feature>
<name>A0A1M4ZGG7_9LACT</name>
<organism evidence="2 3">
    <name type="scientific">Atopostipes suicloacalis DSM 15692</name>
    <dbReference type="NCBI Taxonomy" id="1121025"/>
    <lineage>
        <taxon>Bacteria</taxon>
        <taxon>Bacillati</taxon>
        <taxon>Bacillota</taxon>
        <taxon>Bacilli</taxon>
        <taxon>Lactobacillales</taxon>
        <taxon>Carnobacteriaceae</taxon>
        <taxon>Atopostipes</taxon>
    </lineage>
</organism>
<evidence type="ECO:0000313" key="2">
    <source>
        <dbReference type="EMBL" id="SHF17130.1"/>
    </source>
</evidence>
<protein>
    <submittedName>
        <fullName evidence="2">Uncharacterized protein</fullName>
    </submittedName>
</protein>
<keyword evidence="1" id="KW-0472">Membrane</keyword>
<dbReference type="RefSeq" id="WP_073298632.1">
    <property type="nucleotide sequence ID" value="NZ_FQUF01000039.1"/>
</dbReference>
<dbReference type="OrthoDB" id="2389766at2"/>
<keyword evidence="1" id="KW-1133">Transmembrane helix</keyword>
<keyword evidence="1" id="KW-0812">Transmembrane</keyword>
<reference evidence="2 3" key="1">
    <citation type="submission" date="2016-11" db="EMBL/GenBank/DDBJ databases">
        <authorList>
            <person name="Jaros S."/>
            <person name="Januszkiewicz K."/>
            <person name="Wedrychowicz H."/>
        </authorList>
    </citation>
    <scope>NUCLEOTIDE SEQUENCE [LARGE SCALE GENOMIC DNA]</scope>
    <source>
        <strain evidence="2 3">DSM 15692</strain>
    </source>
</reference>
<dbReference type="Proteomes" id="UP000184128">
    <property type="component" value="Unassembled WGS sequence"/>
</dbReference>
<proteinExistence type="predicted"/>
<sequence length="131" mass="14626">MTIKIKRETGLLGTLSKFSVKINGEKRGTLENEEILMLEIPDGEAVLQLTQFGVKTNEINVKDGDRLKVSTTTWGIYGTLMVILLFIVSGLLVPNVIRYGIVLLYVITAYLLNGFIYKIIKIPKQAVIRGE</sequence>
<dbReference type="AlphaFoldDB" id="A0A1M4ZGG7"/>
<evidence type="ECO:0000313" key="3">
    <source>
        <dbReference type="Proteomes" id="UP000184128"/>
    </source>
</evidence>
<gene>
    <name evidence="2" type="ORF">SAMN02745249_01958</name>
</gene>
<feature type="transmembrane region" description="Helical" evidence="1">
    <location>
        <begin position="99"/>
        <end position="120"/>
    </location>
</feature>